<sequence length="116" mass="13090">MKESQKYIEDAGPRLEEVPEFLLRPTGTLQKSRNKLLFGVARNLKENNDVKIFHIWCSAYSLLGFPLSLHLTGYKNGIICRHLHPHGQLTSAFHPRNKINTSPSPGASPHFFVLLG</sequence>
<organism evidence="1 2">
    <name type="scientific">Trichonephila clavipes</name>
    <name type="common">Golden silk orbweaver</name>
    <name type="synonym">Nephila clavipes</name>
    <dbReference type="NCBI Taxonomy" id="2585209"/>
    <lineage>
        <taxon>Eukaryota</taxon>
        <taxon>Metazoa</taxon>
        <taxon>Ecdysozoa</taxon>
        <taxon>Arthropoda</taxon>
        <taxon>Chelicerata</taxon>
        <taxon>Arachnida</taxon>
        <taxon>Araneae</taxon>
        <taxon>Araneomorphae</taxon>
        <taxon>Entelegynae</taxon>
        <taxon>Araneoidea</taxon>
        <taxon>Nephilidae</taxon>
        <taxon>Trichonephila</taxon>
    </lineage>
</organism>
<dbReference type="EMBL" id="BMAU01021094">
    <property type="protein sequence ID" value="GFX90255.1"/>
    <property type="molecule type" value="Genomic_DNA"/>
</dbReference>
<protein>
    <submittedName>
        <fullName evidence="1">Uncharacterized protein</fullName>
    </submittedName>
</protein>
<name>A0A8X6RGX8_TRICX</name>
<gene>
    <name evidence="1" type="ORF">TNCV_3848301</name>
</gene>
<evidence type="ECO:0000313" key="2">
    <source>
        <dbReference type="Proteomes" id="UP000887159"/>
    </source>
</evidence>
<evidence type="ECO:0000313" key="1">
    <source>
        <dbReference type="EMBL" id="GFX90255.1"/>
    </source>
</evidence>
<dbReference type="Proteomes" id="UP000887159">
    <property type="component" value="Unassembled WGS sequence"/>
</dbReference>
<proteinExistence type="predicted"/>
<dbReference type="AlphaFoldDB" id="A0A8X6RGX8"/>
<comment type="caution">
    <text evidence="1">The sequence shown here is derived from an EMBL/GenBank/DDBJ whole genome shotgun (WGS) entry which is preliminary data.</text>
</comment>
<accession>A0A8X6RGX8</accession>
<reference evidence="1" key="1">
    <citation type="submission" date="2020-08" db="EMBL/GenBank/DDBJ databases">
        <title>Multicomponent nature underlies the extraordinary mechanical properties of spider dragline silk.</title>
        <authorList>
            <person name="Kono N."/>
            <person name="Nakamura H."/>
            <person name="Mori M."/>
            <person name="Yoshida Y."/>
            <person name="Ohtoshi R."/>
            <person name="Malay A.D."/>
            <person name="Moran D.A.P."/>
            <person name="Tomita M."/>
            <person name="Numata K."/>
            <person name="Arakawa K."/>
        </authorList>
    </citation>
    <scope>NUCLEOTIDE SEQUENCE</scope>
</reference>
<keyword evidence="2" id="KW-1185">Reference proteome</keyword>